<proteinExistence type="predicted"/>
<sequence length="171" mass="18683">MGVAYHWVLLGLVFPEDVRGGSESFGSLFFCRLFFFVSLAQVCLSVLVGPLMLWGIASFSIEDVKGVVGERLPSGMLEAAEVLAEIPPPTRNSLVVLCYFGSISKYYWEWSLASLRARLRRNDFLSEASTRVRGSVNILSPASLSDHQSDGVDRDEEMGILGEGGGSAEEQ</sequence>
<reference evidence="3" key="1">
    <citation type="submission" date="2014-11" db="EMBL/GenBank/DDBJ databases">
        <authorList>
            <person name="Otto D Thomas"/>
            <person name="Naeem Raeece"/>
        </authorList>
    </citation>
    <scope>NUCLEOTIDE SEQUENCE</scope>
</reference>
<dbReference type="EMBL" id="CDMZ01000398">
    <property type="protein sequence ID" value="CEM13430.1"/>
    <property type="molecule type" value="Genomic_DNA"/>
</dbReference>
<keyword evidence="2" id="KW-0472">Membrane</keyword>
<accession>A0A0G4FIJ6</accession>
<feature type="compositionally biased region" description="Gly residues" evidence="1">
    <location>
        <begin position="161"/>
        <end position="171"/>
    </location>
</feature>
<protein>
    <submittedName>
        <fullName evidence="3">Uncharacterized protein</fullName>
    </submittedName>
</protein>
<dbReference type="AlphaFoldDB" id="A0A0G4FIJ6"/>
<feature type="region of interest" description="Disordered" evidence="1">
    <location>
        <begin position="142"/>
        <end position="171"/>
    </location>
</feature>
<keyword evidence="2" id="KW-0812">Transmembrane</keyword>
<evidence type="ECO:0000313" key="3">
    <source>
        <dbReference type="EMBL" id="CEM13430.1"/>
    </source>
</evidence>
<keyword evidence="2" id="KW-1133">Transmembrane helix</keyword>
<organism evidence="3">
    <name type="scientific">Chromera velia CCMP2878</name>
    <dbReference type="NCBI Taxonomy" id="1169474"/>
    <lineage>
        <taxon>Eukaryota</taxon>
        <taxon>Sar</taxon>
        <taxon>Alveolata</taxon>
        <taxon>Colpodellida</taxon>
        <taxon>Chromeraceae</taxon>
        <taxon>Chromera</taxon>
    </lineage>
</organism>
<evidence type="ECO:0000256" key="2">
    <source>
        <dbReference type="SAM" id="Phobius"/>
    </source>
</evidence>
<dbReference type="VEuPathDB" id="CryptoDB:Cvel_17211"/>
<evidence type="ECO:0000256" key="1">
    <source>
        <dbReference type="SAM" id="MobiDB-lite"/>
    </source>
</evidence>
<feature type="transmembrane region" description="Helical" evidence="2">
    <location>
        <begin position="33"/>
        <end position="56"/>
    </location>
</feature>
<gene>
    <name evidence="3" type="ORF">Cvel_17211</name>
</gene>
<name>A0A0G4FIJ6_9ALVE</name>